<dbReference type="Proteomes" id="UP000812287">
    <property type="component" value="Unassembled WGS sequence"/>
</dbReference>
<proteinExistence type="predicted"/>
<dbReference type="OrthoDB" id="3063971at2759"/>
<keyword evidence="2" id="KW-1185">Reference proteome</keyword>
<evidence type="ECO:0000313" key="1">
    <source>
        <dbReference type="EMBL" id="KAG7451723.1"/>
    </source>
</evidence>
<organism evidence="1 2">
    <name type="scientific">Guyanagaster necrorhizus</name>
    <dbReference type="NCBI Taxonomy" id="856835"/>
    <lineage>
        <taxon>Eukaryota</taxon>
        <taxon>Fungi</taxon>
        <taxon>Dikarya</taxon>
        <taxon>Basidiomycota</taxon>
        <taxon>Agaricomycotina</taxon>
        <taxon>Agaricomycetes</taxon>
        <taxon>Agaricomycetidae</taxon>
        <taxon>Agaricales</taxon>
        <taxon>Marasmiineae</taxon>
        <taxon>Physalacriaceae</taxon>
        <taxon>Guyanagaster</taxon>
    </lineage>
</organism>
<dbReference type="EMBL" id="MU250524">
    <property type="protein sequence ID" value="KAG7451723.1"/>
    <property type="molecule type" value="Genomic_DNA"/>
</dbReference>
<evidence type="ECO:0008006" key="3">
    <source>
        <dbReference type="Google" id="ProtNLM"/>
    </source>
</evidence>
<evidence type="ECO:0000313" key="2">
    <source>
        <dbReference type="Proteomes" id="UP000812287"/>
    </source>
</evidence>
<protein>
    <recommendedName>
        <fullName evidence="3">F-box domain-containing protein</fullName>
    </recommendedName>
</protein>
<dbReference type="AlphaFoldDB" id="A0A9P7W2Z8"/>
<comment type="caution">
    <text evidence="1">The sequence shown here is derived from an EMBL/GenBank/DDBJ whole genome shotgun (WGS) entry which is preliminary data.</text>
</comment>
<sequence>MDELLKSNNPPLEAERVQLEGVIGAGHGFLAGLQERITQTRAAPEALLDEERRVERLIGSCKTILCPVRMIPEDIIREIFLTYHFEAVIERQGRESLNGQFVPLVLSQVCRDWRRITLSTSLLW</sequence>
<dbReference type="GeneID" id="66104987"/>
<name>A0A9P7W2Z8_9AGAR</name>
<feature type="non-terminal residue" evidence="1">
    <location>
        <position position="124"/>
    </location>
</feature>
<gene>
    <name evidence="1" type="ORF">BT62DRAFT_881989</name>
</gene>
<dbReference type="RefSeq" id="XP_043045223.1">
    <property type="nucleotide sequence ID" value="XM_043182690.1"/>
</dbReference>
<reference evidence="1" key="1">
    <citation type="submission" date="2020-11" db="EMBL/GenBank/DDBJ databases">
        <title>Adaptations for nitrogen fixation in a non-lichenized fungal sporocarp promotes dispersal by wood-feeding termites.</title>
        <authorList>
            <consortium name="DOE Joint Genome Institute"/>
            <person name="Koch R.A."/>
            <person name="Yoon G."/>
            <person name="Arayal U."/>
            <person name="Lail K."/>
            <person name="Amirebrahimi M."/>
            <person name="Labutti K."/>
            <person name="Lipzen A."/>
            <person name="Riley R."/>
            <person name="Barry K."/>
            <person name="Henrissat B."/>
            <person name="Grigoriev I.V."/>
            <person name="Herr J.R."/>
            <person name="Aime M.C."/>
        </authorList>
    </citation>
    <scope>NUCLEOTIDE SEQUENCE</scope>
    <source>
        <strain evidence="1">MCA 3950</strain>
    </source>
</reference>
<accession>A0A9P7W2Z8</accession>